<dbReference type="GO" id="GO:0032259">
    <property type="term" value="P:methylation"/>
    <property type="evidence" value="ECO:0007669"/>
    <property type="project" value="UniProtKB-KW"/>
</dbReference>
<reference evidence="2 3" key="1">
    <citation type="submission" date="2019-03" db="EMBL/GenBank/DDBJ databases">
        <title>Deep-cultivation of Planctomycetes and their phenomic and genomic characterization uncovers novel biology.</title>
        <authorList>
            <person name="Wiegand S."/>
            <person name="Jogler M."/>
            <person name="Boedeker C."/>
            <person name="Pinto D."/>
            <person name="Vollmers J."/>
            <person name="Rivas-Marin E."/>
            <person name="Kohn T."/>
            <person name="Peeters S.H."/>
            <person name="Heuer A."/>
            <person name="Rast P."/>
            <person name="Oberbeckmann S."/>
            <person name="Bunk B."/>
            <person name="Jeske O."/>
            <person name="Meyerdierks A."/>
            <person name="Storesund J.E."/>
            <person name="Kallscheuer N."/>
            <person name="Luecker S."/>
            <person name="Lage O.M."/>
            <person name="Pohl T."/>
            <person name="Merkel B.J."/>
            <person name="Hornburger P."/>
            <person name="Mueller R.-W."/>
            <person name="Bruemmer F."/>
            <person name="Labrenz M."/>
            <person name="Spormann A.M."/>
            <person name="Op den Camp H."/>
            <person name="Overmann J."/>
            <person name="Amann R."/>
            <person name="Jetten M.S.M."/>
            <person name="Mascher T."/>
            <person name="Medema M.H."/>
            <person name="Devos D.P."/>
            <person name="Kaster A.-K."/>
            <person name="Ovreas L."/>
            <person name="Rohde M."/>
            <person name="Galperin M.Y."/>
            <person name="Jogler C."/>
        </authorList>
    </citation>
    <scope>NUCLEOTIDE SEQUENCE [LARGE SCALE GENOMIC DNA]</scope>
    <source>
        <strain evidence="2 3">V202</strain>
    </source>
</reference>
<dbReference type="InterPro" id="IPR013216">
    <property type="entry name" value="Methyltransf_11"/>
</dbReference>
<name>A0A517X0F0_9PLAN</name>
<keyword evidence="3" id="KW-1185">Reference proteome</keyword>
<dbReference type="OrthoDB" id="212394at2"/>
<dbReference type="Gene3D" id="3.40.50.150">
    <property type="entry name" value="Vaccinia Virus protein VP39"/>
    <property type="match status" value="1"/>
</dbReference>
<evidence type="ECO:0000313" key="3">
    <source>
        <dbReference type="Proteomes" id="UP000318384"/>
    </source>
</evidence>
<keyword evidence="2" id="KW-0489">Methyltransferase</keyword>
<evidence type="ECO:0000259" key="1">
    <source>
        <dbReference type="Pfam" id="PF08241"/>
    </source>
</evidence>
<feature type="domain" description="Methyltransferase type 11" evidence="1">
    <location>
        <begin position="74"/>
        <end position="113"/>
    </location>
</feature>
<dbReference type="RefSeq" id="WP_145178824.1">
    <property type="nucleotide sequence ID" value="NZ_CP037422.1"/>
</dbReference>
<gene>
    <name evidence="2" type="ORF">V202x_43780</name>
</gene>
<evidence type="ECO:0000313" key="2">
    <source>
        <dbReference type="EMBL" id="QDU10964.1"/>
    </source>
</evidence>
<proteinExistence type="predicted"/>
<dbReference type="Proteomes" id="UP000318384">
    <property type="component" value="Chromosome"/>
</dbReference>
<keyword evidence="2" id="KW-0808">Transferase</keyword>
<accession>A0A517X0F0</accession>
<dbReference type="GO" id="GO:0008757">
    <property type="term" value="F:S-adenosylmethionine-dependent methyltransferase activity"/>
    <property type="evidence" value="ECO:0007669"/>
    <property type="project" value="InterPro"/>
</dbReference>
<dbReference type="SUPFAM" id="SSF53335">
    <property type="entry name" value="S-adenosyl-L-methionine-dependent methyltransferases"/>
    <property type="match status" value="1"/>
</dbReference>
<dbReference type="CDD" id="cd02440">
    <property type="entry name" value="AdoMet_MTases"/>
    <property type="match status" value="1"/>
</dbReference>
<dbReference type="AlphaFoldDB" id="A0A517X0F0"/>
<sequence length="202" mass="23132">MHASSLANMQSFHDEFLASKRDQTLQVLDIGSMDVNGTYRSILDSPNWNYIGTDMEPGNGVDLVFKKPYSWREVKSNSVDVLVSGQAFEHIEYFWITILEVFRVLKPGGICCIIAPAGGYEHKYPVDCWRFYPDGFTAMAKFAQLEVLKVETHWESQGYDDGSELWMDSVLVARKPVFSTWIKLKSEIKCYLQHKLMSLSIN</sequence>
<organism evidence="2 3">
    <name type="scientific">Gimesia aquarii</name>
    <dbReference type="NCBI Taxonomy" id="2527964"/>
    <lineage>
        <taxon>Bacteria</taxon>
        <taxon>Pseudomonadati</taxon>
        <taxon>Planctomycetota</taxon>
        <taxon>Planctomycetia</taxon>
        <taxon>Planctomycetales</taxon>
        <taxon>Planctomycetaceae</taxon>
        <taxon>Gimesia</taxon>
    </lineage>
</organism>
<dbReference type="EMBL" id="CP037422">
    <property type="protein sequence ID" value="QDU10964.1"/>
    <property type="molecule type" value="Genomic_DNA"/>
</dbReference>
<dbReference type="Pfam" id="PF08241">
    <property type="entry name" value="Methyltransf_11"/>
    <property type="match status" value="1"/>
</dbReference>
<dbReference type="InterPro" id="IPR029063">
    <property type="entry name" value="SAM-dependent_MTases_sf"/>
</dbReference>
<protein>
    <submittedName>
        <fullName evidence="2">Methyltransferase domain protein</fullName>
    </submittedName>
</protein>